<dbReference type="EMBL" id="LNRQ01000003">
    <property type="protein sequence ID" value="KZN00231.1"/>
    <property type="molecule type" value="Genomic_DNA"/>
</dbReference>
<accession>A0A162AFQ2</accession>
<protein>
    <submittedName>
        <fullName evidence="1">Uncharacterized protein</fullName>
    </submittedName>
</protein>
<evidence type="ECO:0000313" key="3">
    <source>
        <dbReference type="Proteomes" id="UP000077755"/>
    </source>
</evidence>
<reference evidence="2" key="2">
    <citation type="submission" date="2022-03" db="EMBL/GenBank/DDBJ databases">
        <title>Draft title - Genomic analysis of global carrot germplasm unveils the trajectory of domestication and the origin of high carotenoid orange carrot.</title>
        <authorList>
            <person name="Iorizzo M."/>
            <person name="Ellison S."/>
            <person name="Senalik D."/>
            <person name="Macko-Podgorni A."/>
            <person name="Grzebelus D."/>
            <person name="Bostan H."/>
            <person name="Rolling W."/>
            <person name="Curaba J."/>
            <person name="Simon P."/>
        </authorList>
    </citation>
    <scope>NUCLEOTIDE SEQUENCE</scope>
    <source>
        <tissue evidence="2">Leaf</tissue>
    </source>
</reference>
<gene>
    <name evidence="1" type="ORF">DCAR_008985</name>
    <name evidence="2" type="ORF">DCAR_0310167</name>
</gene>
<dbReference type="EMBL" id="CP093345">
    <property type="protein sequence ID" value="WOG90920.1"/>
    <property type="molecule type" value="Genomic_DNA"/>
</dbReference>
<evidence type="ECO:0000313" key="2">
    <source>
        <dbReference type="EMBL" id="WOG90920.1"/>
    </source>
</evidence>
<organism evidence="1">
    <name type="scientific">Daucus carota subsp. sativus</name>
    <name type="common">Carrot</name>
    <dbReference type="NCBI Taxonomy" id="79200"/>
    <lineage>
        <taxon>Eukaryota</taxon>
        <taxon>Viridiplantae</taxon>
        <taxon>Streptophyta</taxon>
        <taxon>Embryophyta</taxon>
        <taxon>Tracheophyta</taxon>
        <taxon>Spermatophyta</taxon>
        <taxon>Magnoliopsida</taxon>
        <taxon>eudicotyledons</taxon>
        <taxon>Gunneridae</taxon>
        <taxon>Pentapetalae</taxon>
        <taxon>asterids</taxon>
        <taxon>campanulids</taxon>
        <taxon>Apiales</taxon>
        <taxon>Apiaceae</taxon>
        <taxon>Apioideae</taxon>
        <taxon>Scandiceae</taxon>
        <taxon>Daucinae</taxon>
        <taxon>Daucus</taxon>
        <taxon>Daucus sect. Daucus</taxon>
    </lineage>
</organism>
<evidence type="ECO:0000313" key="1">
    <source>
        <dbReference type="EMBL" id="KZN00231.1"/>
    </source>
</evidence>
<name>A0A162AFQ2_DAUCS</name>
<dbReference type="Gramene" id="KZN00231">
    <property type="protein sequence ID" value="KZN00231"/>
    <property type="gene ID" value="DCAR_008985"/>
</dbReference>
<dbReference type="Proteomes" id="UP000077755">
    <property type="component" value="Chromosome 3"/>
</dbReference>
<dbReference type="AlphaFoldDB" id="A0A162AFQ2"/>
<reference evidence="1" key="1">
    <citation type="journal article" date="2016" name="Nat. Genet.">
        <title>A high-quality carrot genome assembly provides new insights into carotenoid accumulation and asterid genome evolution.</title>
        <authorList>
            <person name="Iorizzo M."/>
            <person name="Ellison S."/>
            <person name="Senalik D."/>
            <person name="Zeng P."/>
            <person name="Satapoomin P."/>
            <person name="Huang J."/>
            <person name="Bowman M."/>
            <person name="Iovene M."/>
            <person name="Sanseverino W."/>
            <person name="Cavagnaro P."/>
            <person name="Yildiz M."/>
            <person name="Macko-Podgorni A."/>
            <person name="Moranska E."/>
            <person name="Grzebelus E."/>
            <person name="Grzebelus D."/>
            <person name="Ashrafi H."/>
            <person name="Zheng Z."/>
            <person name="Cheng S."/>
            <person name="Spooner D."/>
            <person name="Van Deynze A."/>
            <person name="Simon P."/>
        </authorList>
    </citation>
    <scope>NUCLEOTIDE SEQUENCE [LARGE SCALE GENOMIC DNA]</scope>
    <source>
        <tissue evidence="1">Leaf</tissue>
    </source>
</reference>
<sequence>MLQAADLFDMLLVSYEKAFDLIVFRFQVSKFDRCPPRSRRRSRSWIRSLRRDGSKSLDRSVSRSPIKSISASPVKLTRAYLLSNQPGQHLLSSHPGAIRKCKDKYWVLMEDLKNHYLCITGITVRVLFSKDNSREVDNNGNNGDEMVTPEF</sequence>
<proteinExistence type="predicted"/>
<keyword evidence="3" id="KW-1185">Reference proteome</keyword>